<dbReference type="InterPro" id="IPR051955">
    <property type="entry name" value="PME_Inhibitor"/>
</dbReference>
<accession>A0A3L6SQ16</accession>
<dbReference type="Pfam" id="PF04043">
    <property type="entry name" value="PMEI"/>
    <property type="match status" value="1"/>
</dbReference>
<dbReference type="GO" id="GO:0004857">
    <property type="term" value="F:enzyme inhibitor activity"/>
    <property type="evidence" value="ECO:0007669"/>
    <property type="project" value="InterPro"/>
</dbReference>
<keyword evidence="6" id="KW-1185">Reference proteome</keyword>
<dbReference type="InterPro" id="IPR006501">
    <property type="entry name" value="Pectinesterase_inhib_dom"/>
</dbReference>
<feature type="transmembrane region" description="Helical" evidence="3">
    <location>
        <begin position="27"/>
        <end position="51"/>
    </location>
</feature>
<evidence type="ECO:0000313" key="6">
    <source>
        <dbReference type="Proteomes" id="UP000275267"/>
    </source>
</evidence>
<evidence type="ECO:0000256" key="3">
    <source>
        <dbReference type="SAM" id="Phobius"/>
    </source>
</evidence>
<gene>
    <name evidence="5" type="ORF">C2845_PM07G40090</name>
</gene>
<dbReference type="OrthoDB" id="2019149at2759"/>
<feature type="domain" description="Pectinesterase inhibitor" evidence="4">
    <location>
        <begin position="67"/>
        <end position="230"/>
    </location>
</feature>
<organism evidence="5 6">
    <name type="scientific">Panicum miliaceum</name>
    <name type="common">Proso millet</name>
    <name type="synonym">Broomcorn millet</name>
    <dbReference type="NCBI Taxonomy" id="4540"/>
    <lineage>
        <taxon>Eukaryota</taxon>
        <taxon>Viridiplantae</taxon>
        <taxon>Streptophyta</taxon>
        <taxon>Embryophyta</taxon>
        <taxon>Tracheophyta</taxon>
        <taxon>Spermatophyta</taxon>
        <taxon>Magnoliopsida</taxon>
        <taxon>Liliopsida</taxon>
        <taxon>Poales</taxon>
        <taxon>Poaceae</taxon>
        <taxon>PACMAD clade</taxon>
        <taxon>Panicoideae</taxon>
        <taxon>Panicodae</taxon>
        <taxon>Paniceae</taxon>
        <taxon>Panicinae</taxon>
        <taxon>Panicum</taxon>
        <taxon>Panicum sect. Panicum</taxon>
    </lineage>
</organism>
<dbReference type="Proteomes" id="UP000275267">
    <property type="component" value="Unassembled WGS sequence"/>
</dbReference>
<reference evidence="6" key="1">
    <citation type="journal article" date="2019" name="Nat. Commun.">
        <title>The genome of broomcorn millet.</title>
        <authorList>
            <person name="Zou C."/>
            <person name="Miki D."/>
            <person name="Li D."/>
            <person name="Tang Q."/>
            <person name="Xiao L."/>
            <person name="Rajput S."/>
            <person name="Deng P."/>
            <person name="Jia W."/>
            <person name="Huang R."/>
            <person name="Zhang M."/>
            <person name="Sun Y."/>
            <person name="Hu J."/>
            <person name="Fu X."/>
            <person name="Schnable P.S."/>
            <person name="Li F."/>
            <person name="Zhang H."/>
            <person name="Feng B."/>
            <person name="Zhu X."/>
            <person name="Liu R."/>
            <person name="Schnable J.C."/>
            <person name="Zhu J.-K."/>
            <person name="Zhang H."/>
        </authorList>
    </citation>
    <scope>NUCLEOTIDE SEQUENCE [LARGE SCALE GENOMIC DNA]</scope>
</reference>
<dbReference type="EMBL" id="PQIB02000004">
    <property type="protein sequence ID" value="RLN23804.1"/>
    <property type="molecule type" value="Genomic_DNA"/>
</dbReference>
<name>A0A3L6SQ16_PANMI</name>
<protein>
    <recommendedName>
        <fullName evidence="4">Pectinesterase inhibitor domain-containing protein</fullName>
    </recommendedName>
</protein>
<dbReference type="SMART" id="SM00856">
    <property type="entry name" value="PMEI"/>
    <property type="match status" value="1"/>
</dbReference>
<proteinExistence type="predicted"/>
<keyword evidence="3" id="KW-0812">Transmembrane</keyword>
<keyword evidence="3" id="KW-0472">Membrane</keyword>
<dbReference type="Gene3D" id="1.20.140.40">
    <property type="entry name" value="Invertase/pectin methylesterase inhibitor family protein"/>
    <property type="match status" value="1"/>
</dbReference>
<feature type="compositionally biased region" description="Polar residues" evidence="2">
    <location>
        <begin position="280"/>
        <end position="295"/>
    </location>
</feature>
<keyword evidence="3" id="KW-1133">Transmembrane helix</keyword>
<evidence type="ECO:0000313" key="5">
    <source>
        <dbReference type="EMBL" id="RLN23804.1"/>
    </source>
</evidence>
<comment type="caution">
    <text evidence="5">The sequence shown here is derived from an EMBL/GenBank/DDBJ whole genome shotgun (WGS) entry which is preliminary data.</text>
</comment>
<evidence type="ECO:0000256" key="1">
    <source>
        <dbReference type="ARBA" id="ARBA00022729"/>
    </source>
</evidence>
<feature type="region of interest" description="Disordered" evidence="2">
    <location>
        <begin position="271"/>
        <end position="295"/>
    </location>
</feature>
<evidence type="ECO:0000259" key="4">
    <source>
        <dbReference type="SMART" id="SM00856"/>
    </source>
</evidence>
<dbReference type="NCBIfam" id="TIGR01614">
    <property type="entry name" value="PME_inhib"/>
    <property type="match status" value="1"/>
</dbReference>
<dbReference type="PANTHER" id="PTHR31080">
    <property type="entry name" value="PECTINESTERASE INHIBITOR-LIKE"/>
    <property type="match status" value="1"/>
</dbReference>
<dbReference type="AlphaFoldDB" id="A0A3L6SQ16"/>
<evidence type="ECO:0000256" key="2">
    <source>
        <dbReference type="SAM" id="MobiDB-lite"/>
    </source>
</evidence>
<keyword evidence="1" id="KW-0732">Signal</keyword>
<sequence length="295" mass="31168">MAHIKLGSPEPTRSQHGCTQSNRCCRLLILVSVVSVALAVGLAVSLTIFAVRRPRHAPGDRPSAGRGPTEAITRACGVTRYPVLCASELTALPGPAAARDADLVPMSLDATRRRVADALSNATALAVGARSAAVCRDCLELLDVVDELLERSVRAVAASPANSTDAAAAAANTDDDVMTWLSAALTYYDTCHDRLQQVGADDDKDRRRVKAQMLQYLTNLGEHLSNSLAIFKALGTTTPGGGISGVHRRLLLASNKDDFSFPPSFFLIGSKRPAPPQDSDVMTSTTGSSIRCTSN</sequence>
<dbReference type="CDD" id="cd15798">
    <property type="entry name" value="PMEI-like_3"/>
    <property type="match status" value="1"/>
</dbReference>
<dbReference type="InterPro" id="IPR035513">
    <property type="entry name" value="Invertase/methylesterase_inhib"/>
</dbReference>
<dbReference type="SUPFAM" id="SSF101148">
    <property type="entry name" value="Plant invertase/pectin methylesterase inhibitor"/>
    <property type="match status" value="1"/>
</dbReference>
<dbReference type="PANTHER" id="PTHR31080:SF296">
    <property type="entry name" value="OS05G0360900 PROTEIN"/>
    <property type="match status" value="1"/>
</dbReference>
<dbReference type="STRING" id="4540.A0A3L6SQ16"/>